<name>A0A3E5BUL3_BACUN</name>
<dbReference type="EMBL" id="WCUA01000005">
    <property type="protein sequence ID" value="KAB4186473.1"/>
    <property type="molecule type" value="Genomic_DNA"/>
</dbReference>
<dbReference type="EMBL" id="WCUV01000022">
    <property type="protein sequence ID" value="KAB4086794.1"/>
    <property type="molecule type" value="Genomic_DNA"/>
</dbReference>
<evidence type="ECO:0000313" key="1">
    <source>
        <dbReference type="EMBL" id="KAB4086794.1"/>
    </source>
</evidence>
<dbReference type="Proteomes" id="UP000432488">
    <property type="component" value="Unassembled WGS sequence"/>
</dbReference>
<gene>
    <name evidence="2" type="ORF">GAQ34_06260</name>
    <name evidence="1" type="ORF">GAQ56_21035</name>
</gene>
<reference evidence="3 4" key="1">
    <citation type="journal article" date="2019" name="Nat. Med.">
        <title>A library of human gut bacterial isolates paired with longitudinal multiomics data enables mechanistic microbiome research.</title>
        <authorList>
            <person name="Poyet M."/>
            <person name="Groussin M."/>
            <person name="Gibbons S.M."/>
            <person name="Avila-Pacheco J."/>
            <person name="Jiang X."/>
            <person name="Kearney S.M."/>
            <person name="Perrotta A.R."/>
            <person name="Berdy B."/>
            <person name="Zhao S."/>
            <person name="Lieberman T.D."/>
            <person name="Swanson P.K."/>
            <person name="Smith M."/>
            <person name="Roesemann S."/>
            <person name="Alexander J.E."/>
            <person name="Rich S.A."/>
            <person name="Livny J."/>
            <person name="Vlamakis H."/>
            <person name="Clish C."/>
            <person name="Bullock K."/>
            <person name="Deik A."/>
            <person name="Scott J."/>
            <person name="Pierce K.A."/>
            <person name="Xavier R.J."/>
            <person name="Alm E.J."/>
        </authorList>
    </citation>
    <scope>NUCLEOTIDE SEQUENCE [LARGE SCALE GENOMIC DNA]</scope>
    <source>
        <strain evidence="2 4">BIOML-A21</strain>
        <strain evidence="1 3">BIOML-A42</strain>
    </source>
</reference>
<dbReference type="Proteomes" id="UP000442334">
    <property type="component" value="Unassembled WGS sequence"/>
</dbReference>
<evidence type="ECO:0000313" key="3">
    <source>
        <dbReference type="Proteomes" id="UP000432488"/>
    </source>
</evidence>
<dbReference type="AlphaFoldDB" id="A0A3E5BUL3"/>
<evidence type="ECO:0000313" key="4">
    <source>
        <dbReference type="Proteomes" id="UP000442334"/>
    </source>
</evidence>
<comment type="caution">
    <text evidence="1">The sequence shown here is derived from an EMBL/GenBank/DDBJ whole genome shotgun (WGS) entry which is preliminary data.</text>
</comment>
<accession>A0A3E5BUL3</accession>
<proteinExistence type="predicted"/>
<organism evidence="1 3">
    <name type="scientific">Bacteroides uniformis</name>
    <dbReference type="NCBI Taxonomy" id="820"/>
    <lineage>
        <taxon>Bacteria</taxon>
        <taxon>Pseudomonadati</taxon>
        <taxon>Bacteroidota</taxon>
        <taxon>Bacteroidia</taxon>
        <taxon>Bacteroidales</taxon>
        <taxon>Bacteroidaceae</taxon>
        <taxon>Bacteroides</taxon>
    </lineage>
</organism>
<dbReference type="RefSeq" id="WP_011966729.1">
    <property type="nucleotide sequence ID" value="NZ_CACRTC010000006.1"/>
</dbReference>
<evidence type="ECO:0000313" key="2">
    <source>
        <dbReference type="EMBL" id="KAB4186473.1"/>
    </source>
</evidence>
<sequence>MTHLTKKIILDAIKYSASLDNSFISGWWICNDDNTVFLPLLQVARRVYNDEFDYAYELDYAETFKKLGINVRLKKIARICWNTNGWTCPSGRIGKSKNKDSYEYKYGFGHEEWLFDIAKTINGYHYGHIQAVASYKENLSFDLSLFTINDKTKQRYWVGEILDVEPVFNKEAKTILSEYKKKGWYAEMQEQLKDYIEKIPSGFAFNLRYRPENLRKFDVLKPVDRKEPNVKTSYYTSLYNLKTIFKLEDHFVFQPGFRTEETDIDAKNGSSRRSHISKRHPIIQKALYDYLVKEYGKENVGTENLTPIGTEIDIVAKHGNEYDLYEIKTISDIRLCIRESLSQLLEYGLYHTDIKVRNYYIVGSIVLTDDAQKYLNALRKKYHIPVNYIQVDTENEIHEYKLI</sequence>
<protein>
    <submittedName>
        <fullName evidence="1">Uncharacterized protein</fullName>
    </submittedName>
</protein>